<dbReference type="AlphaFoldDB" id="A0A3A6QC77"/>
<dbReference type="Proteomes" id="UP000276588">
    <property type="component" value="Unassembled WGS sequence"/>
</dbReference>
<evidence type="ECO:0000259" key="3">
    <source>
        <dbReference type="Pfam" id="PF07593"/>
    </source>
</evidence>
<protein>
    <submittedName>
        <fullName evidence="4">CRTAC1 family protein</fullName>
    </submittedName>
</protein>
<keyword evidence="5" id="KW-1185">Reference proteome</keyword>
<dbReference type="RefSeq" id="WP_120102075.1">
    <property type="nucleotide sequence ID" value="NZ_QKNY01000007.1"/>
</dbReference>
<dbReference type="EMBL" id="QKNY01000007">
    <property type="protein sequence ID" value="RJX43585.1"/>
    <property type="molecule type" value="Genomic_DNA"/>
</dbReference>
<accession>A0A3A6QC77</accession>
<dbReference type="Pfam" id="PF07593">
    <property type="entry name" value="UnbV_ASPIC"/>
    <property type="match status" value="1"/>
</dbReference>
<dbReference type="InterPro" id="IPR027039">
    <property type="entry name" value="Crtac1"/>
</dbReference>
<evidence type="ECO:0000313" key="4">
    <source>
        <dbReference type="EMBL" id="RJX43585.1"/>
    </source>
</evidence>
<dbReference type="InterPro" id="IPR011519">
    <property type="entry name" value="UnbV_ASPIC"/>
</dbReference>
<organism evidence="4 5">
    <name type="scientific">Halonotius aquaticus</name>
    <dbReference type="NCBI Taxonomy" id="2216978"/>
    <lineage>
        <taxon>Archaea</taxon>
        <taxon>Methanobacteriati</taxon>
        <taxon>Methanobacteriota</taxon>
        <taxon>Stenosarchaea group</taxon>
        <taxon>Halobacteria</taxon>
        <taxon>Halobacteriales</taxon>
        <taxon>Haloferacaceae</taxon>
        <taxon>Halonotius</taxon>
    </lineage>
</organism>
<keyword evidence="1" id="KW-0732">Signal</keyword>
<dbReference type="OrthoDB" id="321240at2157"/>
<dbReference type="PANTHER" id="PTHR16026">
    <property type="entry name" value="CARTILAGE ACIDIC PROTEIN 1"/>
    <property type="match status" value="1"/>
</dbReference>
<comment type="caution">
    <text evidence="4">The sequence shown here is derived from an EMBL/GenBank/DDBJ whole genome shotgun (WGS) entry which is preliminary data.</text>
</comment>
<reference evidence="4 5" key="1">
    <citation type="submission" date="2018-06" db="EMBL/GenBank/DDBJ databases">
        <title>Halonotius sp. F13-13 a new haloarchaeeon isolated from a solar saltern from Isla Cristina, Huelva, Spain.</title>
        <authorList>
            <person name="Duran-Viseras A."/>
            <person name="Sanchez-Porro C."/>
            <person name="Ventosa A."/>
        </authorList>
    </citation>
    <scope>NUCLEOTIDE SEQUENCE [LARGE SCALE GENOMIC DNA]</scope>
    <source>
        <strain evidence="4 5">F13-13</strain>
    </source>
</reference>
<evidence type="ECO:0000256" key="1">
    <source>
        <dbReference type="ARBA" id="ARBA00022729"/>
    </source>
</evidence>
<proteinExistence type="predicted"/>
<name>A0A3A6QC77_9EURY</name>
<dbReference type="InterPro" id="IPR028994">
    <property type="entry name" value="Integrin_alpha_N"/>
</dbReference>
<feature type="region of interest" description="Disordered" evidence="2">
    <location>
        <begin position="322"/>
        <end position="353"/>
    </location>
</feature>
<gene>
    <name evidence="4" type="ORF">DM826_04845</name>
</gene>
<dbReference type="SUPFAM" id="SSF69318">
    <property type="entry name" value="Integrin alpha N-terminal domain"/>
    <property type="match status" value="2"/>
</dbReference>
<feature type="domain" description="ASPIC/UnbV" evidence="3">
    <location>
        <begin position="404"/>
        <end position="473"/>
    </location>
</feature>
<feature type="region of interest" description="Disordered" evidence="2">
    <location>
        <begin position="461"/>
        <end position="482"/>
    </location>
</feature>
<evidence type="ECO:0000256" key="2">
    <source>
        <dbReference type="SAM" id="MobiDB-lite"/>
    </source>
</evidence>
<dbReference type="PANTHER" id="PTHR16026:SF0">
    <property type="entry name" value="CARTILAGE ACIDIC PROTEIN 1"/>
    <property type="match status" value="1"/>
</dbReference>
<sequence length="482" mass="50254">MFRDRSAAIADNQPVTGAGAAVTPGSAGPIILVTGVGCPNQLRSWADGHLQDRACGIIADANRQAIGVAAADLDADGEEELYVHNTDTDGGACATTDLLLDRIDHNGRTVWCDAFANAVNADRGNFTAGRSVAAVDRFGTGRYGMVVASSGAATRCYELGDDGEITDMADAIGLDATCGARSLLAAPLVTERMDLFVGVDDGPNRLFRNDDGHFVDVADTVGVDAPEADARGATLVDAGDGTVAVAVGSWDGANHLFVPTDTGFRDASPPGFADPARVRTVLAADFDNDGRQELFVNVCGGPNRLFAPVVDEAAVDDAAVDDPSAADGAAAATATEWEPRPLDAAAEPEERGTGAVVADLDGDGRLELLVVHGDGDAQPLSLYDAPTDNDWLRVRPTTQYGAAARGAVVTLDTDRGRQRRVIDAGSGYLCQSEPVAHFGLGGSTTPKQTPRRLTVRWLDGRERTIENPDPKTTHEIAHPASE</sequence>
<dbReference type="InterPro" id="IPR013517">
    <property type="entry name" value="FG-GAP"/>
</dbReference>
<feature type="compositionally biased region" description="Low complexity" evidence="2">
    <location>
        <begin position="322"/>
        <end position="334"/>
    </location>
</feature>
<evidence type="ECO:0000313" key="5">
    <source>
        <dbReference type="Proteomes" id="UP000276588"/>
    </source>
</evidence>
<dbReference type="Pfam" id="PF13517">
    <property type="entry name" value="FG-GAP_3"/>
    <property type="match status" value="1"/>
</dbReference>